<comment type="subcellular location">
    <subcellularLocation>
        <location evidence="1">Cell membrane</location>
        <topology evidence="1">Multi-pass membrane protein</topology>
    </subcellularLocation>
</comment>
<dbReference type="AlphaFoldDB" id="A0A917ATC3"/>
<dbReference type="GO" id="GO:0005886">
    <property type="term" value="C:plasma membrane"/>
    <property type="evidence" value="ECO:0007669"/>
    <property type="project" value="UniProtKB-SubCell"/>
</dbReference>
<dbReference type="Gene3D" id="1.20.1250.20">
    <property type="entry name" value="MFS general substrate transporter like domains"/>
    <property type="match status" value="2"/>
</dbReference>
<feature type="transmembrane region" description="Helical" evidence="7">
    <location>
        <begin position="132"/>
        <end position="153"/>
    </location>
</feature>
<keyword evidence="4 7" id="KW-0812">Transmembrane</keyword>
<evidence type="ECO:0000256" key="1">
    <source>
        <dbReference type="ARBA" id="ARBA00004651"/>
    </source>
</evidence>
<dbReference type="Proteomes" id="UP000605259">
    <property type="component" value="Unassembled WGS sequence"/>
</dbReference>
<evidence type="ECO:0000256" key="4">
    <source>
        <dbReference type="ARBA" id="ARBA00022692"/>
    </source>
</evidence>
<dbReference type="InterPro" id="IPR036259">
    <property type="entry name" value="MFS_trans_sf"/>
</dbReference>
<evidence type="ECO:0000313" key="9">
    <source>
        <dbReference type="EMBL" id="GGE68874.1"/>
    </source>
</evidence>
<evidence type="ECO:0000256" key="2">
    <source>
        <dbReference type="ARBA" id="ARBA00022448"/>
    </source>
</evidence>
<feature type="transmembrane region" description="Helical" evidence="7">
    <location>
        <begin position="359"/>
        <end position="378"/>
    </location>
</feature>
<feature type="transmembrane region" description="Helical" evidence="7">
    <location>
        <begin position="238"/>
        <end position="259"/>
    </location>
</feature>
<protein>
    <submittedName>
        <fullName evidence="9">MFS transporter</fullName>
    </submittedName>
</protein>
<feature type="transmembrane region" description="Helical" evidence="7">
    <location>
        <begin position="329"/>
        <end position="353"/>
    </location>
</feature>
<keyword evidence="3" id="KW-1003">Cell membrane</keyword>
<evidence type="ECO:0000256" key="6">
    <source>
        <dbReference type="ARBA" id="ARBA00023136"/>
    </source>
</evidence>
<reference evidence="9" key="2">
    <citation type="submission" date="2020-09" db="EMBL/GenBank/DDBJ databases">
        <authorList>
            <person name="Sun Q."/>
            <person name="Zhou Y."/>
        </authorList>
    </citation>
    <scope>NUCLEOTIDE SEQUENCE</scope>
    <source>
        <strain evidence="9">CGMCC 1.12698</strain>
    </source>
</reference>
<dbReference type="PROSITE" id="PS50850">
    <property type="entry name" value="MFS"/>
    <property type="match status" value="1"/>
</dbReference>
<feature type="transmembrane region" description="Helical" evidence="7">
    <location>
        <begin position="271"/>
        <end position="288"/>
    </location>
</feature>
<feature type="transmembrane region" description="Helical" evidence="7">
    <location>
        <begin position="199"/>
        <end position="218"/>
    </location>
</feature>
<feature type="transmembrane region" description="Helical" evidence="7">
    <location>
        <begin position="45"/>
        <end position="61"/>
    </location>
</feature>
<gene>
    <name evidence="9" type="ORF">GCM10007140_18650</name>
</gene>
<dbReference type="PANTHER" id="PTHR23521:SF2">
    <property type="entry name" value="TRANSPORTER MFS SUPERFAMILY"/>
    <property type="match status" value="1"/>
</dbReference>
<comment type="caution">
    <text evidence="9">The sequence shown here is derived from an EMBL/GenBank/DDBJ whole genome shotgun (WGS) entry which is preliminary data.</text>
</comment>
<dbReference type="InterPro" id="IPR020846">
    <property type="entry name" value="MFS_dom"/>
</dbReference>
<keyword evidence="6 7" id="KW-0472">Membrane</keyword>
<evidence type="ECO:0000313" key="10">
    <source>
        <dbReference type="Proteomes" id="UP000605259"/>
    </source>
</evidence>
<keyword evidence="10" id="KW-1185">Reference proteome</keyword>
<accession>A0A917ATC3</accession>
<dbReference type="PANTHER" id="PTHR23521">
    <property type="entry name" value="TRANSPORTER MFS SUPERFAMILY"/>
    <property type="match status" value="1"/>
</dbReference>
<name>A0A917ATC3_9BACI</name>
<organism evidence="9 10">
    <name type="scientific">Priestia taiwanensis</name>
    <dbReference type="NCBI Taxonomy" id="1347902"/>
    <lineage>
        <taxon>Bacteria</taxon>
        <taxon>Bacillati</taxon>
        <taxon>Bacillota</taxon>
        <taxon>Bacilli</taxon>
        <taxon>Bacillales</taxon>
        <taxon>Bacillaceae</taxon>
        <taxon>Priestia</taxon>
    </lineage>
</organism>
<dbReference type="GO" id="GO:0022857">
    <property type="term" value="F:transmembrane transporter activity"/>
    <property type="evidence" value="ECO:0007669"/>
    <property type="project" value="InterPro"/>
</dbReference>
<feature type="transmembrane region" description="Helical" evidence="7">
    <location>
        <begin position="159"/>
        <end position="178"/>
    </location>
</feature>
<feature type="transmembrane region" description="Helical" evidence="7">
    <location>
        <begin position="12"/>
        <end position="33"/>
    </location>
</feature>
<reference evidence="9" key="1">
    <citation type="journal article" date="2014" name="Int. J. Syst. Evol. Microbiol.">
        <title>Complete genome sequence of Corynebacterium casei LMG S-19264T (=DSM 44701T), isolated from a smear-ripened cheese.</title>
        <authorList>
            <consortium name="US DOE Joint Genome Institute (JGI-PGF)"/>
            <person name="Walter F."/>
            <person name="Albersmeier A."/>
            <person name="Kalinowski J."/>
            <person name="Ruckert C."/>
        </authorList>
    </citation>
    <scope>NUCLEOTIDE SEQUENCE</scope>
    <source>
        <strain evidence="9">CGMCC 1.12698</strain>
    </source>
</reference>
<dbReference type="InterPro" id="IPR047200">
    <property type="entry name" value="MFS_YcaD-like"/>
</dbReference>
<keyword evidence="2" id="KW-0813">Transport</keyword>
<feature type="transmembrane region" description="Helical" evidence="7">
    <location>
        <begin position="294"/>
        <end position="317"/>
    </location>
</feature>
<feature type="domain" description="Major facilitator superfamily (MFS) profile" evidence="8">
    <location>
        <begin position="205"/>
        <end position="392"/>
    </location>
</feature>
<dbReference type="RefSeq" id="WP_268235134.1">
    <property type="nucleotide sequence ID" value="NZ_BMFK01000001.1"/>
</dbReference>
<proteinExistence type="predicted"/>
<keyword evidence="5 7" id="KW-1133">Transmembrane helix</keyword>
<evidence type="ECO:0000256" key="7">
    <source>
        <dbReference type="SAM" id="Phobius"/>
    </source>
</evidence>
<evidence type="ECO:0000256" key="5">
    <source>
        <dbReference type="ARBA" id="ARBA00022989"/>
    </source>
</evidence>
<dbReference type="InterPro" id="IPR011701">
    <property type="entry name" value="MFS"/>
</dbReference>
<evidence type="ECO:0000256" key="3">
    <source>
        <dbReference type="ARBA" id="ARBA00022475"/>
    </source>
</evidence>
<dbReference type="EMBL" id="BMFK01000001">
    <property type="protein sequence ID" value="GGE68874.1"/>
    <property type="molecule type" value="Genomic_DNA"/>
</dbReference>
<dbReference type="SUPFAM" id="SSF103473">
    <property type="entry name" value="MFS general substrate transporter"/>
    <property type="match status" value="1"/>
</dbReference>
<dbReference type="Pfam" id="PF07690">
    <property type="entry name" value="MFS_1"/>
    <property type="match status" value="1"/>
</dbReference>
<evidence type="ECO:0000259" key="8">
    <source>
        <dbReference type="PROSITE" id="PS50850"/>
    </source>
</evidence>
<feature type="transmembrane region" description="Helical" evidence="7">
    <location>
        <begin position="68"/>
        <end position="88"/>
    </location>
</feature>
<dbReference type="CDD" id="cd17477">
    <property type="entry name" value="MFS_YcaD_like"/>
    <property type="match status" value="1"/>
</dbReference>
<sequence length="392" mass="42918">MNRQAYQYWIMTSVVAISGLSQGMLLPVIAIIFEQQNVSSSLNGLHATALYIGVICVSPFLEKPMRRFGVKPITVVGVGIVTVSFLLFTQVFSFWIWFALRLLIGIGDHMLHVGTQTWITTNAPKEKLGRSVSMYGFFYGLGFASGPIVATTIQFGNNVPFVISTVLCLLAWLLLLPLQNSKPAEETNETKNDSSFARYKKVIGYAWIALLAPLMYGVLEGMLNSNFPVFALRQGMEIEQISIILASFSIGGLLTQVPLGILSDRYGRGKMLAICYTVSTFTFGFVAFSNDSYWLTLSGMIVSGMMVGSSFSLGLGYMTDLLPKYLLPAGNILCGIAFSIGSITGPVLGGTFIQYTDDVSIFAVTSLFLLFVSFAYLVKMKKEQTTVRSMDA</sequence>